<comment type="function">
    <text evidence="14">Potassium channel.</text>
</comment>
<evidence type="ECO:0000256" key="15">
    <source>
        <dbReference type="SAM" id="MobiDB-lite"/>
    </source>
</evidence>
<dbReference type="Gene3D" id="1.25.40.20">
    <property type="entry name" value="Ankyrin repeat-containing domain"/>
    <property type="match status" value="1"/>
</dbReference>
<evidence type="ECO:0000256" key="1">
    <source>
        <dbReference type="ARBA" id="ARBA00004141"/>
    </source>
</evidence>
<dbReference type="PANTHER" id="PTHR45743">
    <property type="entry name" value="POTASSIUM CHANNEL AKT1"/>
    <property type="match status" value="1"/>
</dbReference>
<evidence type="ECO:0000256" key="9">
    <source>
        <dbReference type="ARBA" id="ARBA00022989"/>
    </source>
</evidence>
<comment type="domain">
    <text evidence="14">The segment S4 is probably the voltage-sensor and is characterized by a series of positively charged amino acids. The pore-forming region H5 is enclosed by the transmembrane segments S5 and S6 in the Shaker-type (1P/6TM) and contains the GYGD signature motif which seems to be involved in potassium selectivity.</text>
</comment>
<comment type="domain">
    <text evidence="14">The KHA domain (rich in hydrophobic and acidic residues) present in the C-terminal part is likely to be important for tetramerization.</text>
</comment>
<dbReference type="Pfam" id="PF11834">
    <property type="entry name" value="KHA"/>
    <property type="match status" value="1"/>
</dbReference>
<keyword evidence="9 14" id="KW-1133">Transmembrane helix</keyword>
<dbReference type="Gramene" id="Kaladp0062s0205.1.v1.1">
    <property type="protein sequence ID" value="Kaladp0062s0205.1.v1.1"/>
    <property type="gene ID" value="Kaladp0062s0205.v1.1"/>
</dbReference>
<evidence type="ECO:0000256" key="12">
    <source>
        <dbReference type="ARBA" id="ARBA00023303"/>
    </source>
</evidence>
<dbReference type="InterPro" id="IPR018490">
    <property type="entry name" value="cNMP-bd_dom_sf"/>
</dbReference>
<evidence type="ECO:0000256" key="3">
    <source>
        <dbReference type="ARBA" id="ARBA00022448"/>
    </source>
</evidence>
<dbReference type="Gene3D" id="2.60.120.10">
    <property type="entry name" value="Jelly Rolls"/>
    <property type="match status" value="1"/>
</dbReference>
<comment type="subunit">
    <text evidence="14">The potassium channel is composed of a homo- or heterotetrameric complex of pore-forming subunits.</text>
</comment>
<dbReference type="SMART" id="SM00248">
    <property type="entry name" value="ANK"/>
    <property type="match status" value="5"/>
</dbReference>
<feature type="transmembrane region" description="Helical" evidence="14">
    <location>
        <begin position="189"/>
        <end position="208"/>
    </location>
</feature>
<feature type="compositionally biased region" description="Basic and acidic residues" evidence="15">
    <location>
        <begin position="53"/>
        <end position="66"/>
    </location>
</feature>
<comment type="subcellular location">
    <subcellularLocation>
        <location evidence="1 14">Membrane</location>
        <topology evidence="1 14">Multi-pass membrane protein</topology>
    </subcellularLocation>
</comment>
<reference evidence="18" key="1">
    <citation type="submission" date="2021-01" db="UniProtKB">
        <authorList>
            <consortium name="EnsemblPlants"/>
        </authorList>
    </citation>
    <scope>IDENTIFICATION</scope>
</reference>
<dbReference type="EnsemblPlants" id="Kaladp0062s0205.1.v1.1">
    <property type="protein sequence ID" value="Kaladp0062s0205.1.v1.1"/>
    <property type="gene ID" value="Kaladp0062s0205.v1.1"/>
</dbReference>
<dbReference type="GO" id="GO:0005242">
    <property type="term" value="F:inward rectifier potassium channel activity"/>
    <property type="evidence" value="ECO:0007669"/>
    <property type="project" value="EnsemblPlants"/>
</dbReference>
<evidence type="ECO:0000256" key="5">
    <source>
        <dbReference type="ARBA" id="ARBA00022692"/>
    </source>
</evidence>
<keyword evidence="19" id="KW-1185">Reference proteome</keyword>
<dbReference type="GO" id="GO:0042802">
    <property type="term" value="F:identical protein binding"/>
    <property type="evidence" value="ECO:0007669"/>
    <property type="project" value="EnsemblPlants"/>
</dbReference>
<dbReference type="Gene3D" id="1.10.287.70">
    <property type="match status" value="1"/>
</dbReference>
<dbReference type="FunFam" id="1.10.287.70:FF:000123">
    <property type="entry name" value="Potassium channel KAT3"/>
    <property type="match status" value="1"/>
</dbReference>
<dbReference type="PRINTS" id="PR01463">
    <property type="entry name" value="EAGCHANLFMLY"/>
</dbReference>
<keyword evidence="10 14" id="KW-0406">Ion transport</keyword>
<dbReference type="InterPro" id="IPR036770">
    <property type="entry name" value="Ankyrin_rpt-contain_sf"/>
</dbReference>
<dbReference type="Proteomes" id="UP000594263">
    <property type="component" value="Unplaced"/>
</dbReference>
<keyword evidence="4 14" id="KW-0633">Potassium transport</keyword>
<dbReference type="InterPro" id="IPR014710">
    <property type="entry name" value="RmlC-like_jellyroll"/>
</dbReference>
<dbReference type="GO" id="GO:0005789">
    <property type="term" value="C:endoplasmic reticulum membrane"/>
    <property type="evidence" value="ECO:0007669"/>
    <property type="project" value="EnsemblPlants"/>
</dbReference>
<feature type="domain" description="Cyclic nucleotide-binding" evidence="16">
    <location>
        <begin position="433"/>
        <end position="552"/>
    </location>
</feature>
<name>A0A7N0UG32_KALFE</name>
<evidence type="ECO:0000256" key="6">
    <source>
        <dbReference type="ARBA" id="ARBA00022826"/>
    </source>
</evidence>
<dbReference type="OMA" id="LKHACNI"/>
<dbReference type="Pfam" id="PF12796">
    <property type="entry name" value="Ank_2"/>
    <property type="match status" value="1"/>
</dbReference>
<dbReference type="Gene3D" id="1.10.287.630">
    <property type="entry name" value="Helix hairpin bin"/>
    <property type="match status" value="1"/>
</dbReference>
<dbReference type="InterPro" id="IPR000595">
    <property type="entry name" value="cNMP-bd_dom"/>
</dbReference>
<keyword evidence="13" id="KW-0040">ANK repeat</keyword>
<feature type="transmembrane region" description="Helical" evidence="14">
    <location>
        <begin position="250"/>
        <end position="275"/>
    </location>
</feature>
<keyword evidence="5 14" id="KW-0812">Transmembrane</keyword>
<evidence type="ECO:0000256" key="7">
    <source>
        <dbReference type="ARBA" id="ARBA00022882"/>
    </source>
</evidence>
<dbReference type="GO" id="GO:0034702">
    <property type="term" value="C:monoatomic ion channel complex"/>
    <property type="evidence" value="ECO:0007669"/>
    <property type="project" value="UniProtKB-KW"/>
</dbReference>
<evidence type="ECO:0000259" key="16">
    <source>
        <dbReference type="PROSITE" id="PS50042"/>
    </source>
</evidence>
<dbReference type="FunFam" id="2.60.120.10:FF:000074">
    <property type="entry name" value="Potassium channel KAT2"/>
    <property type="match status" value="1"/>
</dbReference>
<dbReference type="GO" id="GO:0009737">
    <property type="term" value="P:response to abscisic acid"/>
    <property type="evidence" value="ECO:0007669"/>
    <property type="project" value="EnsemblPlants"/>
</dbReference>
<dbReference type="Pfam" id="PF00520">
    <property type="entry name" value="Ion_trans"/>
    <property type="match status" value="1"/>
</dbReference>
<dbReference type="PROSITE" id="PS50042">
    <property type="entry name" value="CNMP_BINDING_3"/>
    <property type="match status" value="1"/>
</dbReference>
<dbReference type="Gene3D" id="3.10.20.10">
    <property type="match status" value="1"/>
</dbReference>
<accession>A0A7N0UG32</accession>
<dbReference type="InterPro" id="IPR021789">
    <property type="entry name" value="KHA_dom"/>
</dbReference>
<keyword evidence="8 14" id="KW-0630">Potassium</keyword>
<keyword evidence="7 14" id="KW-0851">Voltage-gated channel</keyword>
<keyword evidence="12 14" id="KW-0407">Ion channel</keyword>
<dbReference type="PROSITE" id="PS50088">
    <property type="entry name" value="ANK_REPEAT"/>
    <property type="match status" value="1"/>
</dbReference>
<feature type="repeat" description="ANK" evidence="13">
    <location>
        <begin position="609"/>
        <end position="641"/>
    </location>
</feature>
<dbReference type="PROSITE" id="PS50297">
    <property type="entry name" value="ANK_REP_REGION"/>
    <property type="match status" value="1"/>
</dbReference>
<evidence type="ECO:0000259" key="17">
    <source>
        <dbReference type="PROSITE" id="PS51490"/>
    </source>
</evidence>
<dbReference type="GO" id="GO:0042391">
    <property type="term" value="P:regulation of membrane potential"/>
    <property type="evidence" value="ECO:0007669"/>
    <property type="project" value="EnsemblPlants"/>
</dbReference>
<dbReference type="InterPro" id="IPR005821">
    <property type="entry name" value="Ion_trans_dom"/>
</dbReference>
<sequence>MNDQRTCFSACCCYSLCLGADLTKSCRGRCGRACMMSSSQAANDDGQRIVTHGHGDHPRDGAPEETDRSVSFSLRSLSKLILPPLGMSNYHHATMNHSTGHIISPLDAKYRCWEKLMVVLVVYSAWVYPFELAFLNSIPRRDHLFMVDNLVDLFFGVDIIITFFVAYIDPSTHILVCDSGKIATRYLSSWFLMDLASTIPFGAIGSWFAGIGKHKLGLSYSLLGLLRFWRLRKVKQLFTSLEKDIRFSYFWVRCARLISVTLFLVHCAGCLYYLLADRYPHQGKTWIGSVIPNFRQTSLWIRYISALYWSITTMTTVGYGDMHAVNPMEMLFIIVYMLFNLGLTAYLIGNMTNLVVEGTHRTMEFRSSIEAASTFVTRNRLPPRLKEQILTYMCLRFKAESLNQQQLMEQLPKSIKKSISQQLFLPVIEGVQLFRGVSRDFLLHLVANIKAEYVPPREDIILPNEAPDDVYVIVSGEVEIVNLKVEKEHVIGTLKFGDVFGEFGALCCRPKNFLYRTKTLCQVLRLKNSVLTDALQRRREDYMVLLENFFQHQVGLRDISIRELLALSKDGECNSNISHALLTLAATGNGTLLTELLKAGLDPNVVDSKGRTPMHIAASEGHEDCVLALLKYACNLKLQDADGNTSLWDAISTKHHSIFHILYEHAALCDPCTAGNLLCTAAKRNDVIVMKELLKQGLCVNSKDQHGVTAIDIAKERNCVEILNLLVMNGVEIPKNDVDAREFSSDIPVDMLLGKHSNHITRLNEEGNPLRRWRDEEEVENEYHCIRCDKRVSSKLRVSIHRGHPLARRESQCAEMGRLMVLPSSLEELKRKAGQIFGFDEGGNAVVTDEDGAEIDSMEVIRDNDKLFIFLLNYIG</sequence>
<protein>
    <recommendedName>
        <fullName evidence="14">Potassium channel</fullName>
    </recommendedName>
</protein>
<dbReference type="PANTHER" id="PTHR45743:SF21">
    <property type="entry name" value="POTASSIUM CHANNEL AKT2_3"/>
    <property type="match status" value="1"/>
</dbReference>
<evidence type="ECO:0000256" key="4">
    <source>
        <dbReference type="ARBA" id="ARBA00022538"/>
    </source>
</evidence>
<feature type="transmembrane region" description="Helical" evidence="14">
    <location>
        <begin position="116"/>
        <end position="138"/>
    </location>
</feature>
<evidence type="ECO:0000256" key="8">
    <source>
        <dbReference type="ARBA" id="ARBA00022958"/>
    </source>
</evidence>
<keyword evidence="11 14" id="KW-0472">Membrane</keyword>
<feature type="domain" description="KHA" evidence="17">
    <location>
        <begin position="797"/>
        <end position="876"/>
    </location>
</feature>
<comment type="similarity">
    <text evidence="2 14">Belongs to the potassium channel family. Plant (TC 1.A.1.4) subfamily.</text>
</comment>
<evidence type="ECO:0000256" key="2">
    <source>
        <dbReference type="ARBA" id="ARBA00007929"/>
    </source>
</evidence>
<evidence type="ECO:0000256" key="13">
    <source>
        <dbReference type="PROSITE-ProRule" id="PRU00023"/>
    </source>
</evidence>
<keyword evidence="6 14" id="KW-0631">Potassium channel</keyword>
<evidence type="ECO:0000313" key="18">
    <source>
        <dbReference type="EnsemblPlants" id="Kaladp0062s0205.1.v1.1"/>
    </source>
</evidence>
<evidence type="ECO:0000256" key="10">
    <source>
        <dbReference type="ARBA" id="ARBA00023065"/>
    </source>
</evidence>
<dbReference type="AlphaFoldDB" id="A0A7N0UG32"/>
<keyword evidence="3 14" id="KW-0813">Transport</keyword>
<evidence type="ECO:0000313" key="19">
    <source>
        <dbReference type="Proteomes" id="UP000594263"/>
    </source>
</evidence>
<dbReference type="CDD" id="cd00038">
    <property type="entry name" value="CAP_ED"/>
    <property type="match status" value="1"/>
</dbReference>
<dbReference type="InterPro" id="IPR002110">
    <property type="entry name" value="Ankyrin_rpt"/>
</dbReference>
<feature type="transmembrane region" description="Helical" evidence="14">
    <location>
        <begin position="300"/>
        <end position="319"/>
    </location>
</feature>
<dbReference type="SMART" id="SM00100">
    <property type="entry name" value="cNMP"/>
    <property type="match status" value="1"/>
</dbReference>
<dbReference type="Pfam" id="PF00027">
    <property type="entry name" value="cNMP_binding"/>
    <property type="match status" value="1"/>
</dbReference>
<dbReference type="SUPFAM" id="SSF48403">
    <property type="entry name" value="Ankyrin repeat"/>
    <property type="match status" value="1"/>
</dbReference>
<feature type="transmembrane region" description="Helical" evidence="14">
    <location>
        <begin position="150"/>
        <end position="168"/>
    </location>
</feature>
<proteinExistence type="inferred from homology"/>
<evidence type="ECO:0000256" key="11">
    <source>
        <dbReference type="ARBA" id="ARBA00023136"/>
    </source>
</evidence>
<feature type="region of interest" description="Disordered" evidence="15">
    <location>
        <begin position="45"/>
        <end position="66"/>
    </location>
</feature>
<dbReference type="SUPFAM" id="SSF81324">
    <property type="entry name" value="Voltage-gated potassium channels"/>
    <property type="match status" value="1"/>
</dbReference>
<dbReference type="PROSITE" id="PS51490">
    <property type="entry name" value="KHA"/>
    <property type="match status" value="1"/>
</dbReference>
<dbReference type="SUPFAM" id="SSF51206">
    <property type="entry name" value="cAMP-binding domain-like"/>
    <property type="match status" value="1"/>
</dbReference>
<organism evidence="18 19">
    <name type="scientific">Kalanchoe fedtschenkoi</name>
    <name type="common">Lavender scallops</name>
    <name type="synonym">South American air plant</name>
    <dbReference type="NCBI Taxonomy" id="63787"/>
    <lineage>
        <taxon>Eukaryota</taxon>
        <taxon>Viridiplantae</taxon>
        <taxon>Streptophyta</taxon>
        <taxon>Embryophyta</taxon>
        <taxon>Tracheophyta</taxon>
        <taxon>Spermatophyta</taxon>
        <taxon>Magnoliopsida</taxon>
        <taxon>eudicotyledons</taxon>
        <taxon>Gunneridae</taxon>
        <taxon>Pentapetalae</taxon>
        <taxon>Saxifragales</taxon>
        <taxon>Crassulaceae</taxon>
        <taxon>Kalanchoe</taxon>
    </lineage>
</organism>
<dbReference type="InterPro" id="IPR003938">
    <property type="entry name" value="K_chnl_volt-dep_EAG/ELK/ERG"/>
</dbReference>
<feature type="transmembrane region" description="Helical" evidence="14">
    <location>
        <begin position="331"/>
        <end position="349"/>
    </location>
</feature>
<dbReference type="InterPro" id="IPR045319">
    <property type="entry name" value="KAT/AKT"/>
</dbReference>
<evidence type="ECO:0000256" key="14">
    <source>
        <dbReference type="RuleBase" id="RU369015"/>
    </source>
</evidence>